<dbReference type="InterPro" id="IPR036465">
    <property type="entry name" value="vWFA_dom_sf"/>
</dbReference>
<evidence type="ECO:0000259" key="2">
    <source>
        <dbReference type="PROSITE" id="PS50234"/>
    </source>
</evidence>
<reference evidence="3 4" key="1">
    <citation type="submission" date="2019-02" db="EMBL/GenBank/DDBJ databases">
        <title>Deep-cultivation of Planctomycetes and their phenomic and genomic characterization uncovers novel biology.</title>
        <authorList>
            <person name="Wiegand S."/>
            <person name="Jogler M."/>
            <person name="Boedeker C."/>
            <person name="Pinto D."/>
            <person name="Vollmers J."/>
            <person name="Rivas-Marin E."/>
            <person name="Kohn T."/>
            <person name="Peeters S.H."/>
            <person name="Heuer A."/>
            <person name="Rast P."/>
            <person name="Oberbeckmann S."/>
            <person name="Bunk B."/>
            <person name="Jeske O."/>
            <person name="Meyerdierks A."/>
            <person name="Storesund J.E."/>
            <person name="Kallscheuer N."/>
            <person name="Luecker S."/>
            <person name="Lage O.M."/>
            <person name="Pohl T."/>
            <person name="Merkel B.J."/>
            <person name="Hornburger P."/>
            <person name="Mueller R.-W."/>
            <person name="Bruemmer F."/>
            <person name="Labrenz M."/>
            <person name="Spormann A.M."/>
            <person name="Op den Camp H."/>
            <person name="Overmann J."/>
            <person name="Amann R."/>
            <person name="Jetten M.S.M."/>
            <person name="Mascher T."/>
            <person name="Medema M.H."/>
            <person name="Devos D.P."/>
            <person name="Kaster A.-K."/>
            <person name="Ovreas L."/>
            <person name="Rohde M."/>
            <person name="Galperin M.Y."/>
            <person name="Jogler C."/>
        </authorList>
    </citation>
    <scope>NUCLEOTIDE SEQUENCE [LARGE SCALE GENOMIC DNA]</scope>
    <source>
        <strain evidence="3 4">Pla175</strain>
    </source>
</reference>
<feature type="region of interest" description="Disordered" evidence="1">
    <location>
        <begin position="341"/>
        <end position="362"/>
    </location>
</feature>
<feature type="domain" description="VWFA" evidence="2">
    <location>
        <begin position="399"/>
        <end position="574"/>
    </location>
</feature>
<dbReference type="Pfam" id="PF12034">
    <property type="entry name" value="YfbK_C"/>
    <property type="match status" value="1"/>
</dbReference>
<protein>
    <submittedName>
        <fullName evidence="3">von Willebrand factor</fullName>
    </submittedName>
</protein>
<name>A0A518D9H9_9BACT</name>
<dbReference type="Proteomes" id="UP000317429">
    <property type="component" value="Chromosome"/>
</dbReference>
<dbReference type="InterPro" id="IPR021908">
    <property type="entry name" value="YfbK_C"/>
</dbReference>
<proteinExistence type="predicted"/>
<evidence type="ECO:0000313" key="3">
    <source>
        <dbReference type="EMBL" id="QDU88139.1"/>
    </source>
</evidence>
<gene>
    <name evidence="3" type="ORF">Pla175_15100</name>
</gene>
<dbReference type="PROSITE" id="PS50234">
    <property type="entry name" value="VWFA"/>
    <property type="match status" value="1"/>
</dbReference>
<keyword evidence="4" id="KW-1185">Reference proteome</keyword>
<evidence type="ECO:0000313" key="4">
    <source>
        <dbReference type="Proteomes" id="UP000317429"/>
    </source>
</evidence>
<dbReference type="RefSeq" id="WP_197527331.1">
    <property type="nucleotide sequence ID" value="NZ_CP036291.1"/>
</dbReference>
<dbReference type="KEGG" id="pnd:Pla175_15100"/>
<dbReference type="AlphaFoldDB" id="A0A518D9H9"/>
<dbReference type="SMART" id="SM00327">
    <property type="entry name" value="VWA"/>
    <property type="match status" value="1"/>
</dbReference>
<dbReference type="Gene3D" id="3.40.50.410">
    <property type="entry name" value="von Willebrand factor, type A domain"/>
    <property type="match status" value="1"/>
</dbReference>
<accession>A0A518D9H9</accession>
<organism evidence="3 4">
    <name type="scientific">Pirellulimonas nuda</name>
    <dbReference type="NCBI Taxonomy" id="2528009"/>
    <lineage>
        <taxon>Bacteria</taxon>
        <taxon>Pseudomonadati</taxon>
        <taxon>Planctomycetota</taxon>
        <taxon>Planctomycetia</taxon>
        <taxon>Pirellulales</taxon>
        <taxon>Lacipirellulaceae</taxon>
        <taxon>Pirellulimonas</taxon>
    </lineage>
</organism>
<sequence>MNDDLTPDRDDLADRLVDLALAEAIGGQSPPDLSDRIAARWAEEAASLSLSAEHDAMEMQPKTRWPRYAAWGVAATLLLAVGVSLKLSDGEAPRDVALKFTPVETSEIESPEDKQRIWMQRSVPIDQEEKARVIEAHVAAARANANGDESTSASAGDVSVVYPDPEVWEDLTRRRKKFASVDLEKQAAVRAARQNSSTVRGFDIKANGGQSLPSPYYLQDDVQYHAGVEFEGLDLGTRMMVTPRIIIAGPTGIHDRRIEDLSEIEGQGPDAGGDKYDRIYENPFMEAVGERAVSTFSIDVDTASYANVRQMLLEGGRLPPPDAVRLEEFVNYFGYDYSGPEVDSEAAPSPGPSPQGGRGDVPFASHIEVAGCPWAPTHRLVRIGLKGRELAADKRPLSNLVFLIDVSGSMQDSNKLPLVVEGFKALVRELGENDRVAIVVYASSEGLALDSTPGDQQDKILAALGQLAAGGSTAGGAGIELAYKIAEDHKIAGGCNRVILCTDGDFNVGTTSTAALQRMVEEKAKETGVFLSVCGFGRGNLNDAMMETVSNKGNGSYYYVDGMREARRVFVDGLTGTLVTIAKDVKIQVEFNPAQVAGYRLLGYENRMLRTEDFNDDTKDAGEIGAGHTVTALYEIVPTGASVPAGEVDELKYQPKKPEAPADAGGKPSDELLTLKMRYKQPESDTSSKLEWAVKDGGNSFAEASKYTQFAAAVASFGMLLRGSEYAGDATLDAVLEIAASATGDDPKGERAEFLDIVRAAKRIKAE</sequence>
<dbReference type="InterPro" id="IPR051266">
    <property type="entry name" value="CLCR"/>
</dbReference>
<dbReference type="Pfam" id="PF00092">
    <property type="entry name" value="VWA"/>
    <property type="match status" value="1"/>
</dbReference>
<dbReference type="PANTHER" id="PTHR10579:SF43">
    <property type="entry name" value="ZINC FINGER (C3HC4-TYPE RING FINGER) FAMILY PROTEIN"/>
    <property type="match status" value="1"/>
</dbReference>
<evidence type="ECO:0000256" key="1">
    <source>
        <dbReference type="SAM" id="MobiDB-lite"/>
    </source>
</evidence>
<dbReference type="EMBL" id="CP036291">
    <property type="protein sequence ID" value="QDU88139.1"/>
    <property type="molecule type" value="Genomic_DNA"/>
</dbReference>
<dbReference type="PANTHER" id="PTHR10579">
    <property type="entry name" value="CALCIUM-ACTIVATED CHLORIDE CHANNEL REGULATOR"/>
    <property type="match status" value="1"/>
</dbReference>
<dbReference type="Pfam" id="PF12450">
    <property type="entry name" value="vWF_A"/>
    <property type="match status" value="1"/>
</dbReference>
<dbReference type="InterPro" id="IPR022156">
    <property type="entry name" value="Uncharacterised_YfbK_N"/>
</dbReference>
<dbReference type="SUPFAM" id="SSF53300">
    <property type="entry name" value="vWA-like"/>
    <property type="match status" value="1"/>
</dbReference>
<dbReference type="InterPro" id="IPR002035">
    <property type="entry name" value="VWF_A"/>
</dbReference>